<proteinExistence type="predicted"/>
<gene>
    <name evidence="1" type="ORF">BGE01nite_37540</name>
</gene>
<dbReference type="Proteomes" id="UP000321577">
    <property type="component" value="Unassembled WGS sequence"/>
</dbReference>
<name>A0A512MCJ8_9BACT</name>
<dbReference type="EMBL" id="BKAG01000030">
    <property type="protein sequence ID" value="GEP44463.1"/>
    <property type="molecule type" value="Genomic_DNA"/>
</dbReference>
<dbReference type="AlphaFoldDB" id="A0A512MCJ8"/>
<accession>A0A512MCJ8</accession>
<evidence type="ECO:0000313" key="2">
    <source>
        <dbReference type="Proteomes" id="UP000321577"/>
    </source>
</evidence>
<organism evidence="1 2">
    <name type="scientific">Brevifollis gellanilyticus</name>
    <dbReference type="NCBI Taxonomy" id="748831"/>
    <lineage>
        <taxon>Bacteria</taxon>
        <taxon>Pseudomonadati</taxon>
        <taxon>Verrucomicrobiota</taxon>
        <taxon>Verrucomicrobiia</taxon>
        <taxon>Verrucomicrobiales</taxon>
        <taxon>Verrucomicrobiaceae</taxon>
    </lineage>
</organism>
<comment type="caution">
    <text evidence="1">The sequence shown here is derived from an EMBL/GenBank/DDBJ whole genome shotgun (WGS) entry which is preliminary data.</text>
</comment>
<reference evidence="1 2" key="1">
    <citation type="submission" date="2019-07" db="EMBL/GenBank/DDBJ databases">
        <title>Whole genome shotgun sequence of Brevifollis gellanilyticus NBRC 108608.</title>
        <authorList>
            <person name="Hosoyama A."/>
            <person name="Uohara A."/>
            <person name="Ohji S."/>
            <person name="Ichikawa N."/>
        </authorList>
    </citation>
    <scope>NUCLEOTIDE SEQUENCE [LARGE SCALE GENOMIC DNA]</scope>
    <source>
        <strain evidence="1 2">NBRC 108608</strain>
    </source>
</reference>
<protein>
    <submittedName>
        <fullName evidence="1">Uncharacterized protein</fullName>
    </submittedName>
</protein>
<sequence length="70" mass="7191">MSLKVVTGGADGEIGRGKLGMGKLGMGEPKMGKVGRANMGSNIVGVAVTRGFSTYFVTTIEVGSCAKLRR</sequence>
<keyword evidence="2" id="KW-1185">Reference proteome</keyword>
<evidence type="ECO:0000313" key="1">
    <source>
        <dbReference type="EMBL" id="GEP44463.1"/>
    </source>
</evidence>